<evidence type="ECO:0000256" key="8">
    <source>
        <dbReference type="ARBA" id="ARBA00023049"/>
    </source>
</evidence>
<dbReference type="InterPro" id="IPR027268">
    <property type="entry name" value="Peptidase_M4/M1_CTD_sf"/>
</dbReference>
<dbReference type="Pfam" id="PF01447">
    <property type="entry name" value="Peptidase_M4"/>
    <property type="match status" value="1"/>
</dbReference>
<dbReference type="OrthoDB" id="291295at2"/>
<dbReference type="InterPro" id="IPR013856">
    <property type="entry name" value="Peptidase_M4_domain"/>
</dbReference>
<dbReference type="Gene3D" id="3.10.170.10">
    <property type="match status" value="1"/>
</dbReference>
<keyword evidence="8 10" id="KW-0482">Metalloprotease</keyword>
<gene>
    <name evidence="14" type="ORF">ERX55_07000</name>
</gene>
<dbReference type="Pfam" id="PF02868">
    <property type="entry name" value="Peptidase_M4_C"/>
    <property type="match status" value="1"/>
</dbReference>
<keyword evidence="3 10" id="KW-0645">Protease</keyword>
<feature type="chain" id="PRO_5023128620" description="Neutral metalloproteinase" evidence="10">
    <location>
        <begin position="30"/>
        <end position="501"/>
    </location>
</feature>
<dbReference type="PANTHER" id="PTHR33794:SF1">
    <property type="entry name" value="BACILLOLYSIN"/>
    <property type="match status" value="1"/>
</dbReference>
<feature type="domain" description="FTP" evidence="13">
    <location>
        <begin position="61"/>
        <end position="110"/>
    </location>
</feature>
<keyword evidence="15" id="KW-1185">Reference proteome</keyword>
<name>A0A4R6BZK2_9STAP</name>
<evidence type="ECO:0000256" key="9">
    <source>
        <dbReference type="PIRSR" id="PIRSR623612-1"/>
    </source>
</evidence>
<comment type="cofactor">
    <cofactor evidence="1 10">
        <name>Zn(2+)</name>
        <dbReference type="ChEBI" id="CHEBI:29105"/>
    </cofactor>
</comment>
<evidence type="ECO:0000256" key="4">
    <source>
        <dbReference type="ARBA" id="ARBA00022723"/>
    </source>
</evidence>
<dbReference type="SUPFAM" id="SSF55486">
    <property type="entry name" value="Metalloproteases ('zincins'), catalytic domain"/>
    <property type="match status" value="1"/>
</dbReference>
<dbReference type="Gene3D" id="1.10.390.10">
    <property type="entry name" value="Neutral Protease Domain 2"/>
    <property type="match status" value="1"/>
</dbReference>
<keyword evidence="4" id="KW-0479">Metal-binding</keyword>
<keyword evidence="10" id="KW-0964">Secreted</keyword>
<evidence type="ECO:0000313" key="14">
    <source>
        <dbReference type="EMBL" id="TDM13995.1"/>
    </source>
</evidence>
<accession>A0A4R6BZK2</accession>
<sequence length="501" mass="54609">MEDKHLKKLTPALLSAGIMATLIAPHASAQSIKPHTQVSQDIKKVLRDLPGYKAVKKSYKQYVIVSADKDSLGFTHYTLKPKAKGKFAIHSEVKVHVDANGNVVMVNGDLDQSTLAPTNTPQLTQVQAIQKAYAAAGVSPEAVSNMGRKVVNKVETVINPDKNKIVYNIQLIYLTPEAANWLIQIDAETGAVISKQNLIKDVATTGTGTGVSGTSKTINLNFNRGIYSLTDFTHSGLIETYDAKNTTSTYSLMTDRDKYFTAQTQRAGVDAHYNADVVYDYYKARFNRNSYDNAGSPIYSIVHFGVNYNNAFWNGQVMVYGDGDGSTFKALSGANDVVAHELTHAVTDSTVGFAYENQSGALSESFSDIFAYFVDSGDFLIGEDVYTPNVAGDGLRSLSNPTLYNQPAHMNNYRYLPNTEAGDYGGVHYNSGIPNKAFYNTVTQLGKVKSEQIYYRALTQYLTSNATFSDARAALIQSATDLYGTADAQVVGSAWDQVGVY</sequence>
<evidence type="ECO:0000256" key="6">
    <source>
        <dbReference type="ARBA" id="ARBA00022801"/>
    </source>
</evidence>
<reference evidence="14 15" key="1">
    <citation type="submission" date="2019-01" db="EMBL/GenBank/DDBJ databases">
        <title>Draft genome sequences of the type strains of six Macrococcus species.</title>
        <authorList>
            <person name="Mazhar S."/>
            <person name="Altermann E."/>
            <person name="Hill C."/>
            <person name="Mcauliffe O."/>
        </authorList>
    </citation>
    <scope>NUCLEOTIDE SEQUENCE [LARGE SCALE GENOMIC DNA]</scope>
    <source>
        <strain evidence="14 15">ATCC 51825</strain>
    </source>
</reference>
<dbReference type="GO" id="GO:0005576">
    <property type="term" value="C:extracellular region"/>
    <property type="evidence" value="ECO:0007669"/>
    <property type="project" value="UniProtKB-SubCell"/>
</dbReference>
<feature type="domain" description="Peptidase M4 C-terminal" evidence="12">
    <location>
        <begin position="352"/>
        <end position="500"/>
    </location>
</feature>
<comment type="function">
    <text evidence="10">Extracellular zinc metalloprotease.</text>
</comment>
<evidence type="ECO:0000259" key="13">
    <source>
        <dbReference type="Pfam" id="PF07504"/>
    </source>
</evidence>
<feature type="domain" description="Peptidase M4" evidence="11">
    <location>
        <begin position="205"/>
        <end position="348"/>
    </location>
</feature>
<feature type="active site" evidence="9">
    <location>
        <position position="341"/>
    </location>
</feature>
<dbReference type="AlphaFoldDB" id="A0A4R6BZK2"/>
<protein>
    <recommendedName>
        <fullName evidence="10">Neutral metalloproteinase</fullName>
        <ecNumber evidence="10">3.4.24.-</ecNumber>
    </recommendedName>
</protein>
<proteinExistence type="inferred from homology"/>
<dbReference type="GO" id="GO:0046872">
    <property type="term" value="F:metal ion binding"/>
    <property type="evidence" value="ECO:0007669"/>
    <property type="project" value="UniProtKB-UniRule"/>
</dbReference>
<dbReference type="Pfam" id="PF07504">
    <property type="entry name" value="FTP"/>
    <property type="match status" value="1"/>
</dbReference>
<evidence type="ECO:0000313" key="15">
    <source>
        <dbReference type="Proteomes" id="UP000294843"/>
    </source>
</evidence>
<dbReference type="CDD" id="cd09597">
    <property type="entry name" value="M4_TLP"/>
    <property type="match status" value="1"/>
</dbReference>
<keyword evidence="5 10" id="KW-0732">Signal</keyword>
<evidence type="ECO:0000256" key="3">
    <source>
        <dbReference type="ARBA" id="ARBA00022670"/>
    </source>
</evidence>
<dbReference type="PANTHER" id="PTHR33794">
    <property type="entry name" value="BACILLOLYSIN"/>
    <property type="match status" value="1"/>
</dbReference>
<evidence type="ECO:0000256" key="10">
    <source>
        <dbReference type="RuleBase" id="RU366073"/>
    </source>
</evidence>
<dbReference type="PRINTS" id="PR00730">
    <property type="entry name" value="THERMOLYSIN"/>
</dbReference>
<evidence type="ECO:0000256" key="1">
    <source>
        <dbReference type="ARBA" id="ARBA00001947"/>
    </source>
</evidence>
<dbReference type="EC" id="3.4.24.-" evidence="10"/>
<organism evidence="14 15">
    <name type="scientific">Macrococcus bovicus</name>
    <dbReference type="NCBI Taxonomy" id="69968"/>
    <lineage>
        <taxon>Bacteria</taxon>
        <taxon>Bacillati</taxon>
        <taxon>Bacillota</taxon>
        <taxon>Bacilli</taxon>
        <taxon>Bacillales</taxon>
        <taxon>Staphylococcaceae</taxon>
        <taxon>Macrococcus</taxon>
    </lineage>
</organism>
<dbReference type="GO" id="GO:0004222">
    <property type="term" value="F:metalloendopeptidase activity"/>
    <property type="evidence" value="ECO:0007669"/>
    <property type="project" value="UniProtKB-UniRule"/>
</dbReference>
<dbReference type="InterPro" id="IPR001570">
    <property type="entry name" value="Peptidase_M4_C_domain"/>
</dbReference>
<feature type="signal peptide" evidence="10">
    <location>
        <begin position="1"/>
        <end position="29"/>
    </location>
</feature>
<keyword evidence="7 10" id="KW-0862">Zinc</keyword>
<keyword evidence="6 10" id="KW-0378">Hydrolase</keyword>
<dbReference type="GO" id="GO:0006508">
    <property type="term" value="P:proteolysis"/>
    <property type="evidence" value="ECO:0007669"/>
    <property type="project" value="UniProtKB-KW"/>
</dbReference>
<dbReference type="InterPro" id="IPR023612">
    <property type="entry name" value="Peptidase_M4"/>
</dbReference>
<feature type="active site" description="Proton donor" evidence="9">
    <location>
        <position position="428"/>
    </location>
</feature>
<evidence type="ECO:0000256" key="2">
    <source>
        <dbReference type="ARBA" id="ARBA00009388"/>
    </source>
</evidence>
<evidence type="ECO:0000259" key="12">
    <source>
        <dbReference type="Pfam" id="PF02868"/>
    </source>
</evidence>
<comment type="subcellular location">
    <subcellularLocation>
        <location evidence="10">Secreted</location>
    </subcellularLocation>
</comment>
<evidence type="ECO:0000259" key="11">
    <source>
        <dbReference type="Pfam" id="PF01447"/>
    </source>
</evidence>
<dbReference type="EMBL" id="SCWF01000006">
    <property type="protein sequence ID" value="TDM13995.1"/>
    <property type="molecule type" value="Genomic_DNA"/>
</dbReference>
<evidence type="ECO:0000256" key="5">
    <source>
        <dbReference type="ARBA" id="ARBA00022729"/>
    </source>
</evidence>
<dbReference type="InterPro" id="IPR050728">
    <property type="entry name" value="Zinc_Metalloprotease_M4"/>
</dbReference>
<dbReference type="Proteomes" id="UP000294843">
    <property type="component" value="Unassembled WGS sequence"/>
</dbReference>
<evidence type="ECO:0000256" key="7">
    <source>
        <dbReference type="ARBA" id="ARBA00022833"/>
    </source>
</evidence>
<comment type="caution">
    <text evidence="14">The sequence shown here is derived from an EMBL/GenBank/DDBJ whole genome shotgun (WGS) entry which is preliminary data.</text>
</comment>
<comment type="similarity">
    <text evidence="2 10">Belongs to the peptidase M4 family.</text>
</comment>
<dbReference type="InterPro" id="IPR011096">
    <property type="entry name" value="FTP_domain"/>
</dbReference>